<dbReference type="AlphaFoldDB" id="A0A7J7DV80"/>
<keyword evidence="2" id="KW-1185">Reference proteome</keyword>
<proteinExistence type="predicted"/>
<dbReference type="InParanoid" id="A0A7J7DV80"/>
<comment type="caution">
    <text evidence="1">The sequence shown here is derived from an EMBL/GenBank/DDBJ whole genome shotgun (WGS) entry which is preliminary data.</text>
</comment>
<evidence type="ECO:0000313" key="2">
    <source>
        <dbReference type="Proteomes" id="UP000593562"/>
    </source>
</evidence>
<dbReference type="Proteomes" id="UP000593562">
    <property type="component" value="Unassembled WGS sequence"/>
</dbReference>
<accession>A0A7J7DV80</accession>
<gene>
    <name evidence="1" type="ORF">HS088_TW03G00616</name>
</gene>
<evidence type="ECO:0000313" key="1">
    <source>
        <dbReference type="EMBL" id="KAF5750282.1"/>
    </source>
</evidence>
<organism evidence="1 2">
    <name type="scientific">Tripterygium wilfordii</name>
    <name type="common">Thunder God vine</name>
    <dbReference type="NCBI Taxonomy" id="458696"/>
    <lineage>
        <taxon>Eukaryota</taxon>
        <taxon>Viridiplantae</taxon>
        <taxon>Streptophyta</taxon>
        <taxon>Embryophyta</taxon>
        <taxon>Tracheophyta</taxon>
        <taxon>Spermatophyta</taxon>
        <taxon>Magnoliopsida</taxon>
        <taxon>eudicotyledons</taxon>
        <taxon>Gunneridae</taxon>
        <taxon>Pentapetalae</taxon>
        <taxon>rosids</taxon>
        <taxon>fabids</taxon>
        <taxon>Celastrales</taxon>
        <taxon>Celastraceae</taxon>
        <taxon>Tripterygium</taxon>
    </lineage>
</organism>
<protein>
    <submittedName>
        <fullName evidence="1">Uncharacterized protein</fullName>
    </submittedName>
</protein>
<dbReference type="EMBL" id="JAAARO010000003">
    <property type="protein sequence ID" value="KAF5750282.1"/>
    <property type="molecule type" value="Genomic_DNA"/>
</dbReference>
<name>A0A7J7DV80_TRIWF</name>
<sequence>MDVDEGGVFQLEVDDGDACVDCIPPSVAAGVAATAAAADDPTVRTTLDHDPPCLAGLLFIKTTSDKWVSS</sequence>
<reference evidence="1 2" key="1">
    <citation type="journal article" date="2020" name="Nat. Commun.">
        <title>Genome of Tripterygium wilfordii and identification of cytochrome P450 involved in triptolide biosynthesis.</title>
        <authorList>
            <person name="Tu L."/>
            <person name="Su P."/>
            <person name="Zhang Z."/>
            <person name="Gao L."/>
            <person name="Wang J."/>
            <person name="Hu T."/>
            <person name="Zhou J."/>
            <person name="Zhang Y."/>
            <person name="Zhao Y."/>
            <person name="Liu Y."/>
            <person name="Song Y."/>
            <person name="Tong Y."/>
            <person name="Lu Y."/>
            <person name="Yang J."/>
            <person name="Xu C."/>
            <person name="Jia M."/>
            <person name="Peters R.J."/>
            <person name="Huang L."/>
            <person name="Gao W."/>
        </authorList>
    </citation>
    <scope>NUCLEOTIDE SEQUENCE [LARGE SCALE GENOMIC DNA]</scope>
    <source>
        <strain evidence="2">cv. XIE 37</strain>
        <tissue evidence="1">Leaf</tissue>
    </source>
</reference>